<dbReference type="EMBL" id="KZ293438">
    <property type="protein sequence ID" value="PBK67003.1"/>
    <property type="molecule type" value="Genomic_DNA"/>
</dbReference>
<dbReference type="Proteomes" id="UP000218334">
    <property type="component" value="Unassembled WGS sequence"/>
</dbReference>
<name>A0A2H3BSZ0_9AGAR</name>
<accession>A0A2H3BSZ0</accession>
<protein>
    <submittedName>
        <fullName evidence="1">Uncharacterized protein</fullName>
    </submittedName>
</protein>
<organism evidence="1 2">
    <name type="scientific">Armillaria solidipes</name>
    <dbReference type="NCBI Taxonomy" id="1076256"/>
    <lineage>
        <taxon>Eukaryota</taxon>
        <taxon>Fungi</taxon>
        <taxon>Dikarya</taxon>
        <taxon>Basidiomycota</taxon>
        <taxon>Agaricomycotina</taxon>
        <taxon>Agaricomycetes</taxon>
        <taxon>Agaricomycetidae</taxon>
        <taxon>Agaricales</taxon>
        <taxon>Marasmiineae</taxon>
        <taxon>Physalacriaceae</taxon>
        <taxon>Armillaria</taxon>
    </lineage>
</organism>
<proteinExistence type="predicted"/>
<sequence length="253" mass="28778">MGYAPIILSLPTRIRAPAYTIASRSHKDFASALVINRAGRQCTENVTRSCVALSGSPLAHPFRSRTLGEVPIPDKYRQPWCIIRRAASYGSKRCTLCGRKSHKGGESPVVRVRLIKTYKCSPCIWIAELPKWLHEIIKKKILPWDHSPGDRGQRRTPTGVHIGAVNESASVWVYPPIRRRRNKQRVVVVVVLEIVPWEIARRREDTNAKNVRTNGSMEIYPYERFGNGSSLRLKRGGRKEPSLIEPPRPCWRT</sequence>
<evidence type="ECO:0000313" key="2">
    <source>
        <dbReference type="Proteomes" id="UP000218334"/>
    </source>
</evidence>
<evidence type="ECO:0000313" key="1">
    <source>
        <dbReference type="EMBL" id="PBK67003.1"/>
    </source>
</evidence>
<keyword evidence="2" id="KW-1185">Reference proteome</keyword>
<dbReference type="AlphaFoldDB" id="A0A2H3BSZ0"/>
<reference evidence="2" key="1">
    <citation type="journal article" date="2017" name="Nat. Ecol. Evol.">
        <title>Genome expansion and lineage-specific genetic innovations in the forest pathogenic fungi Armillaria.</title>
        <authorList>
            <person name="Sipos G."/>
            <person name="Prasanna A.N."/>
            <person name="Walter M.C."/>
            <person name="O'Connor E."/>
            <person name="Balint B."/>
            <person name="Krizsan K."/>
            <person name="Kiss B."/>
            <person name="Hess J."/>
            <person name="Varga T."/>
            <person name="Slot J."/>
            <person name="Riley R."/>
            <person name="Boka B."/>
            <person name="Rigling D."/>
            <person name="Barry K."/>
            <person name="Lee J."/>
            <person name="Mihaltcheva S."/>
            <person name="LaButti K."/>
            <person name="Lipzen A."/>
            <person name="Waldron R."/>
            <person name="Moloney N.M."/>
            <person name="Sperisen C."/>
            <person name="Kredics L."/>
            <person name="Vagvoelgyi C."/>
            <person name="Patrignani A."/>
            <person name="Fitzpatrick D."/>
            <person name="Nagy I."/>
            <person name="Doyle S."/>
            <person name="Anderson J.B."/>
            <person name="Grigoriev I.V."/>
            <person name="Gueldener U."/>
            <person name="Muensterkoetter M."/>
            <person name="Nagy L.G."/>
        </authorList>
    </citation>
    <scope>NUCLEOTIDE SEQUENCE [LARGE SCALE GENOMIC DNA]</scope>
    <source>
        <strain evidence="2">28-4</strain>
    </source>
</reference>
<gene>
    <name evidence="1" type="ORF">ARMSODRAFT_334814</name>
</gene>